<dbReference type="InterPro" id="IPR001208">
    <property type="entry name" value="MCM_dom"/>
</dbReference>
<dbReference type="Pfam" id="PF17207">
    <property type="entry name" value="MCM_OB"/>
    <property type="match status" value="1"/>
</dbReference>
<dbReference type="AlphaFoldDB" id="A0AA86NVT0"/>
<dbReference type="InterPro" id="IPR041562">
    <property type="entry name" value="MCM_lid"/>
</dbReference>
<dbReference type="PANTHER" id="PTHR11630">
    <property type="entry name" value="DNA REPLICATION LICENSING FACTOR MCM FAMILY MEMBER"/>
    <property type="match status" value="1"/>
</dbReference>
<dbReference type="Pfam" id="PF17855">
    <property type="entry name" value="MCM_lid"/>
    <property type="match status" value="1"/>
</dbReference>
<dbReference type="SUPFAM" id="SSF50249">
    <property type="entry name" value="Nucleic acid-binding proteins"/>
    <property type="match status" value="1"/>
</dbReference>
<keyword evidence="10" id="KW-1185">Reference proteome</keyword>
<evidence type="ECO:0000256" key="5">
    <source>
        <dbReference type="RuleBase" id="RU004070"/>
    </source>
</evidence>
<dbReference type="InterPro" id="IPR033762">
    <property type="entry name" value="MCM_OB"/>
</dbReference>
<dbReference type="InterPro" id="IPR018525">
    <property type="entry name" value="MCM_CS"/>
</dbReference>
<dbReference type="PANTHER" id="PTHR11630:SF42">
    <property type="entry name" value="DNA REPLICATION LICENSING FACTOR MCM5"/>
    <property type="match status" value="1"/>
</dbReference>
<keyword evidence="4 5" id="KW-0238">DNA-binding</keyword>
<dbReference type="InterPro" id="IPR012340">
    <property type="entry name" value="NA-bd_OB-fold"/>
</dbReference>
<organism evidence="7">
    <name type="scientific">Hexamita inflata</name>
    <dbReference type="NCBI Taxonomy" id="28002"/>
    <lineage>
        <taxon>Eukaryota</taxon>
        <taxon>Metamonada</taxon>
        <taxon>Diplomonadida</taxon>
        <taxon>Hexamitidae</taxon>
        <taxon>Hexamitinae</taxon>
        <taxon>Hexamita</taxon>
    </lineage>
</organism>
<evidence type="ECO:0000313" key="7">
    <source>
        <dbReference type="EMBL" id="CAI9927517.1"/>
    </source>
</evidence>
<sequence length="649" mass="71671">MQLVAQQVLAEPQVDSPEAKLQENFKDFLESFKDPIYGFVYKNKLQAPYDDVVKIGLEDLPANLYLELQKEPFKVREIFIKTAQEYAGRPARVWFVSTQQHAALQSSQLSASNLEKLVTVKGLLIGSSKTRPKTKKLVAVCRSCRDEYVRNLPFGVNQISLPTACQRVRGPTEAKCPPGSYVIAAQQCGYVDCQNMRLQDDSRNQLSIYLESDLVDQDLIAGQHLLVTGVLKQTGIVAFGYEPLKNENKASQNYQEFLKFAGSNPLQKLQERIAPHLHGLDSLKLALACQQVSGTSKITAEKTRLRGEINVLILADPGVGKSELLKAAQLLNKISVQTSGRGTSAAGLTAAVIRDSATGEFMLEGGALVLADGGILCIDEFDKCRQEDVVALHEAMEQGTISVNKAGVQSVLSTRVSVLAAANPSFGRYDELQGLSEQVDLQATIASRFDLIFFLRDVVDFDRDNLVVEKVGHNLMDGIQKQMADNYSFLRSYFEECKKINTTLSEEAGNYLRDFYIKLRRLESNLTVTVRQLEALIRLSESIAKLHMRQTVLLSDAEKAVELYKSSTGDAAAVGLQETLGKVSSLQVAEAQRLLKEKMPMKVPKNEVQLINELKQIGLTEGAAGRAMNLLIGNGEVQRGRGRVVMRVK</sequence>
<reference evidence="8 10" key="2">
    <citation type="submission" date="2024-07" db="EMBL/GenBank/DDBJ databases">
        <authorList>
            <person name="Akdeniz Z."/>
        </authorList>
    </citation>
    <scope>NUCLEOTIDE SEQUENCE [LARGE SCALE GENOMIC DNA]</scope>
</reference>
<dbReference type="GO" id="GO:0005634">
    <property type="term" value="C:nucleus"/>
    <property type="evidence" value="ECO:0007669"/>
    <property type="project" value="TreeGrafter"/>
</dbReference>
<dbReference type="PRINTS" id="PR01657">
    <property type="entry name" value="MCMFAMILY"/>
</dbReference>
<keyword evidence="3 5" id="KW-0067">ATP-binding</keyword>
<reference evidence="7" key="1">
    <citation type="submission" date="2023-06" db="EMBL/GenBank/DDBJ databases">
        <authorList>
            <person name="Kurt Z."/>
        </authorList>
    </citation>
    <scope>NUCLEOTIDE SEQUENCE</scope>
</reference>
<dbReference type="Gene3D" id="2.20.28.10">
    <property type="match status" value="1"/>
</dbReference>
<gene>
    <name evidence="7" type="ORF">HINF_LOCUS15162</name>
    <name evidence="8" type="ORF">HINF_LOCUS2075</name>
    <name evidence="9" type="ORF">HINF_LOCUS69803</name>
</gene>
<keyword evidence="2 5" id="KW-0547">Nucleotide-binding</keyword>
<dbReference type="SMART" id="SM00350">
    <property type="entry name" value="MCM"/>
    <property type="match status" value="1"/>
</dbReference>
<evidence type="ECO:0000256" key="4">
    <source>
        <dbReference type="ARBA" id="ARBA00023125"/>
    </source>
</evidence>
<dbReference type="GO" id="GO:0043138">
    <property type="term" value="F:3'-5' DNA helicase activity"/>
    <property type="evidence" value="ECO:0007669"/>
    <property type="project" value="TreeGrafter"/>
</dbReference>
<evidence type="ECO:0000256" key="3">
    <source>
        <dbReference type="ARBA" id="ARBA00022840"/>
    </source>
</evidence>
<dbReference type="InterPro" id="IPR031327">
    <property type="entry name" value="MCM"/>
</dbReference>
<evidence type="ECO:0000313" key="8">
    <source>
        <dbReference type="EMBL" id="CAL5972778.1"/>
    </source>
</evidence>
<dbReference type="InterPro" id="IPR003593">
    <property type="entry name" value="AAA+_ATPase"/>
</dbReference>
<dbReference type="Gene3D" id="2.40.50.140">
    <property type="entry name" value="Nucleic acid-binding proteins"/>
    <property type="match status" value="1"/>
</dbReference>
<accession>A0AA86NVT0</accession>
<dbReference type="PROSITE" id="PS00847">
    <property type="entry name" value="MCM_1"/>
    <property type="match status" value="1"/>
</dbReference>
<comment type="caution">
    <text evidence="7">The sequence shown here is derived from an EMBL/GenBank/DDBJ whole genome shotgun (WGS) entry which is preliminary data.</text>
</comment>
<dbReference type="Proteomes" id="UP001642409">
    <property type="component" value="Unassembled WGS sequence"/>
</dbReference>
<dbReference type="PROSITE" id="PS50051">
    <property type="entry name" value="MCM_2"/>
    <property type="match status" value="1"/>
</dbReference>
<proteinExistence type="inferred from homology"/>
<evidence type="ECO:0000256" key="1">
    <source>
        <dbReference type="ARBA" id="ARBA00012551"/>
    </source>
</evidence>
<dbReference type="GO" id="GO:0005524">
    <property type="term" value="F:ATP binding"/>
    <property type="evidence" value="ECO:0007669"/>
    <property type="project" value="UniProtKB-KW"/>
</dbReference>
<dbReference type="GO" id="GO:0000727">
    <property type="term" value="P:double-strand break repair via break-induced replication"/>
    <property type="evidence" value="ECO:0007669"/>
    <property type="project" value="TreeGrafter"/>
</dbReference>
<dbReference type="EMBL" id="CATOUU010000380">
    <property type="protein sequence ID" value="CAI9927517.1"/>
    <property type="molecule type" value="Genomic_DNA"/>
</dbReference>
<dbReference type="EMBL" id="CAXDID020000514">
    <property type="protein sequence ID" value="CAL6098856.1"/>
    <property type="molecule type" value="Genomic_DNA"/>
</dbReference>
<dbReference type="InterPro" id="IPR027417">
    <property type="entry name" value="P-loop_NTPase"/>
</dbReference>
<dbReference type="GO" id="GO:0006270">
    <property type="term" value="P:DNA replication initiation"/>
    <property type="evidence" value="ECO:0007669"/>
    <property type="project" value="TreeGrafter"/>
</dbReference>
<comment type="similarity">
    <text evidence="5">Belongs to the MCM family.</text>
</comment>
<dbReference type="GO" id="GO:0042555">
    <property type="term" value="C:MCM complex"/>
    <property type="evidence" value="ECO:0007669"/>
    <property type="project" value="TreeGrafter"/>
</dbReference>
<evidence type="ECO:0000259" key="6">
    <source>
        <dbReference type="PROSITE" id="PS50051"/>
    </source>
</evidence>
<evidence type="ECO:0000313" key="10">
    <source>
        <dbReference type="Proteomes" id="UP001642409"/>
    </source>
</evidence>
<dbReference type="Pfam" id="PF00493">
    <property type="entry name" value="MCM"/>
    <property type="match status" value="1"/>
</dbReference>
<dbReference type="SUPFAM" id="SSF52540">
    <property type="entry name" value="P-loop containing nucleoside triphosphate hydrolases"/>
    <property type="match status" value="1"/>
</dbReference>
<dbReference type="EC" id="3.6.4.12" evidence="1"/>
<name>A0AA86NVT0_9EUKA</name>
<evidence type="ECO:0000313" key="9">
    <source>
        <dbReference type="EMBL" id="CAL6098856.1"/>
    </source>
</evidence>
<dbReference type="GO" id="GO:0003697">
    <property type="term" value="F:single-stranded DNA binding"/>
    <property type="evidence" value="ECO:0007669"/>
    <property type="project" value="TreeGrafter"/>
</dbReference>
<dbReference type="EMBL" id="CAXDID020000003">
    <property type="protein sequence ID" value="CAL5972778.1"/>
    <property type="molecule type" value="Genomic_DNA"/>
</dbReference>
<feature type="domain" description="MCM C-terminal AAA(+) ATPase" evidence="6">
    <location>
        <begin position="265"/>
        <end position="471"/>
    </location>
</feature>
<dbReference type="Gene3D" id="3.40.50.300">
    <property type="entry name" value="P-loop containing nucleotide triphosphate hydrolases"/>
    <property type="match status" value="1"/>
</dbReference>
<dbReference type="SMART" id="SM00382">
    <property type="entry name" value="AAA"/>
    <property type="match status" value="1"/>
</dbReference>
<dbReference type="GO" id="GO:0017116">
    <property type="term" value="F:single-stranded DNA helicase activity"/>
    <property type="evidence" value="ECO:0007669"/>
    <property type="project" value="TreeGrafter"/>
</dbReference>
<protein>
    <recommendedName>
        <fullName evidence="1">DNA helicase</fullName>
        <ecNumber evidence="1">3.6.4.12</ecNumber>
    </recommendedName>
</protein>
<evidence type="ECO:0000256" key="2">
    <source>
        <dbReference type="ARBA" id="ARBA00022741"/>
    </source>
</evidence>